<name>A0A3S1EZV4_9BURK</name>
<accession>A0A3S1EZV4</accession>
<dbReference type="AlphaFoldDB" id="A0A3S1EZV4"/>
<protein>
    <recommendedName>
        <fullName evidence="3">Hydrolase</fullName>
    </recommendedName>
</protein>
<dbReference type="Pfam" id="PF18143">
    <property type="entry name" value="HAD_SAK_2"/>
    <property type="match status" value="1"/>
</dbReference>
<dbReference type="OrthoDB" id="8773450at2"/>
<evidence type="ECO:0000313" key="2">
    <source>
        <dbReference type="Proteomes" id="UP000281118"/>
    </source>
</evidence>
<gene>
    <name evidence="1" type="ORF">EJP67_10475</name>
</gene>
<reference evidence="1 2" key="1">
    <citation type="submission" date="2018-12" db="EMBL/GenBank/DDBJ databases">
        <title>The genome sequences of Variovorax guangxiensis DSM 27352.</title>
        <authorList>
            <person name="Gao J."/>
            <person name="Sun J."/>
        </authorList>
    </citation>
    <scope>NUCLEOTIDE SEQUENCE [LARGE SCALE GENOMIC DNA]</scope>
    <source>
        <strain evidence="1 2">DSM 27352</strain>
    </source>
</reference>
<comment type="caution">
    <text evidence="1">The sequence shown here is derived from an EMBL/GenBank/DDBJ whole genome shotgun (WGS) entry which is preliminary data.</text>
</comment>
<dbReference type="Proteomes" id="UP000281118">
    <property type="component" value="Unassembled WGS sequence"/>
</dbReference>
<evidence type="ECO:0008006" key="3">
    <source>
        <dbReference type="Google" id="ProtNLM"/>
    </source>
</evidence>
<dbReference type="EMBL" id="RXFT01000003">
    <property type="protein sequence ID" value="RUR67487.1"/>
    <property type="molecule type" value="Genomic_DNA"/>
</dbReference>
<proteinExistence type="predicted"/>
<evidence type="ECO:0000313" key="1">
    <source>
        <dbReference type="EMBL" id="RUR67487.1"/>
    </source>
</evidence>
<dbReference type="RefSeq" id="WP_126021629.1">
    <property type="nucleotide sequence ID" value="NZ_RXFT01000003.1"/>
</dbReference>
<organism evidence="1 2">
    <name type="scientific">Variovorax guangxiensis</name>
    <dbReference type="NCBI Taxonomy" id="1775474"/>
    <lineage>
        <taxon>Bacteria</taxon>
        <taxon>Pseudomonadati</taxon>
        <taxon>Pseudomonadota</taxon>
        <taxon>Betaproteobacteria</taxon>
        <taxon>Burkholderiales</taxon>
        <taxon>Comamonadaceae</taxon>
        <taxon>Variovorax</taxon>
    </lineage>
</organism>
<sequence length="150" mass="17228">MILFLDFDGVLHPEGEDHILNGGVDFCFLPRLEALLREFPHVKIVISSSWREHLRYKTLMKPFSSDIRARILGMTPYPGCGLPPPYRPREGEILAWLQLHDAVDKPWVALDDAHWQFDHCRDHLVMCNSFVGFDDKASAELRARFEGASP</sequence>